<evidence type="ECO:0000313" key="4">
    <source>
        <dbReference type="Proteomes" id="UP001179600"/>
    </source>
</evidence>
<dbReference type="AlphaFoldDB" id="A0AAF0BID1"/>
<name>A0AAF0BID1_9ENTE</name>
<protein>
    <submittedName>
        <fullName evidence="3">VanZ family protein</fullName>
    </submittedName>
</protein>
<proteinExistence type="predicted"/>
<evidence type="ECO:0000256" key="1">
    <source>
        <dbReference type="SAM" id="Phobius"/>
    </source>
</evidence>
<dbReference type="InterPro" id="IPR006976">
    <property type="entry name" value="VanZ-like"/>
</dbReference>
<dbReference type="InterPro" id="IPR016747">
    <property type="entry name" value="Phosphotransbutyrylase"/>
</dbReference>
<feature type="domain" description="VanZ-like" evidence="2">
    <location>
        <begin position="12"/>
        <end position="157"/>
    </location>
</feature>
<dbReference type="RefSeq" id="WP_202584945.1">
    <property type="nucleotide sequence ID" value="NZ_BKBT01000003.1"/>
</dbReference>
<sequence>MAKYRKDGTLYLFLAFLVMGLLFWSSSQTYEQQSQIGLLEVLLKKQPFHETLSSIQFMYAGEEVSVAHSGYFKFVEFFIRKGAHFFIYFLLGSFLFLGLTPRVKGIWITTVISWLSATGYAGLDEFHQQLTGGRTPLFEDVMLDSMGALTGIVICLVVLYIKKSKK</sequence>
<dbReference type="Proteomes" id="UP001179600">
    <property type="component" value="Chromosome"/>
</dbReference>
<feature type="transmembrane region" description="Helical" evidence="1">
    <location>
        <begin position="143"/>
        <end position="161"/>
    </location>
</feature>
<dbReference type="NCBIfam" id="NF037970">
    <property type="entry name" value="vanZ_1"/>
    <property type="match status" value="1"/>
</dbReference>
<dbReference type="EMBL" id="CP116507">
    <property type="protein sequence ID" value="WCG23375.1"/>
    <property type="molecule type" value="Genomic_DNA"/>
</dbReference>
<keyword evidence="1" id="KW-1133">Transmembrane helix</keyword>
<keyword evidence="1" id="KW-0812">Transmembrane</keyword>
<feature type="transmembrane region" description="Helical" evidence="1">
    <location>
        <begin position="82"/>
        <end position="99"/>
    </location>
</feature>
<keyword evidence="1" id="KW-0472">Membrane</keyword>
<accession>A0AAF0BID1</accession>
<feature type="transmembrane region" description="Helical" evidence="1">
    <location>
        <begin position="106"/>
        <end position="123"/>
    </location>
</feature>
<organism evidence="3 4">
    <name type="scientific">Vagococcus lutrae</name>
    <dbReference type="NCBI Taxonomy" id="81947"/>
    <lineage>
        <taxon>Bacteria</taxon>
        <taxon>Bacillati</taxon>
        <taxon>Bacillota</taxon>
        <taxon>Bacilli</taxon>
        <taxon>Lactobacillales</taxon>
        <taxon>Enterococcaceae</taxon>
        <taxon>Vagococcus</taxon>
    </lineage>
</organism>
<evidence type="ECO:0000313" key="3">
    <source>
        <dbReference type="EMBL" id="WCG23375.1"/>
    </source>
</evidence>
<evidence type="ECO:0000259" key="2">
    <source>
        <dbReference type="Pfam" id="PF04892"/>
    </source>
</evidence>
<gene>
    <name evidence="3" type="ORF">PML95_03800</name>
</gene>
<dbReference type="PIRSF" id="PIRSF019083">
    <property type="entry name" value="UCP019083_VanZ"/>
    <property type="match status" value="1"/>
</dbReference>
<dbReference type="Pfam" id="PF04892">
    <property type="entry name" value="VanZ"/>
    <property type="match status" value="1"/>
</dbReference>
<reference evidence="3" key="1">
    <citation type="submission" date="2023-01" db="EMBL/GenBank/DDBJ databases">
        <title>Oxazolidinone resistance genes in florfenicol resistant enterococci from beef cattle and veal calves at slaughter.</title>
        <authorList>
            <person name="Biggel M."/>
        </authorList>
    </citation>
    <scope>NUCLEOTIDE SEQUENCE</scope>
    <source>
        <strain evidence="3">K204-1</strain>
    </source>
</reference>